<accession>A0A5B8MGT1</accession>
<dbReference type="AlphaFoldDB" id="A0A5B8MGT1"/>
<name>A0A5B8MGT1_9CHLO</name>
<organism evidence="6 7">
    <name type="scientific">Chloropicon primus</name>
    <dbReference type="NCBI Taxonomy" id="1764295"/>
    <lineage>
        <taxon>Eukaryota</taxon>
        <taxon>Viridiplantae</taxon>
        <taxon>Chlorophyta</taxon>
        <taxon>Chloropicophyceae</taxon>
        <taxon>Chloropicales</taxon>
        <taxon>Chloropicaceae</taxon>
        <taxon>Chloropicon</taxon>
    </lineage>
</organism>
<evidence type="ECO:0000256" key="1">
    <source>
        <dbReference type="ARBA" id="ARBA00009183"/>
    </source>
</evidence>
<evidence type="ECO:0000256" key="2">
    <source>
        <dbReference type="ARBA" id="ARBA00023002"/>
    </source>
</evidence>
<protein>
    <recommendedName>
        <fullName evidence="3">indole-3-pyruvate monooxygenase</fullName>
        <ecNumber evidence="3">1.14.13.168</ecNumber>
    </recommendedName>
</protein>
<gene>
    <name evidence="6" type="ORF">A3770_03p21250</name>
</gene>
<dbReference type="Pfam" id="PF13738">
    <property type="entry name" value="Pyr_redox_3"/>
    <property type="match status" value="1"/>
</dbReference>
<dbReference type="EMBL" id="CP031036">
    <property type="protein sequence ID" value="QDZ19607.1"/>
    <property type="molecule type" value="Genomic_DNA"/>
</dbReference>
<reference evidence="6 7" key="1">
    <citation type="submission" date="2018-07" db="EMBL/GenBank/DDBJ databases">
        <title>The complete nuclear genome of the prasinophyte Chloropicon primus (CCMP1205).</title>
        <authorList>
            <person name="Pombert J.-F."/>
            <person name="Otis C."/>
            <person name="Turmel M."/>
            <person name="Lemieux C."/>
        </authorList>
    </citation>
    <scope>NUCLEOTIDE SEQUENCE [LARGE SCALE GENOMIC DNA]</scope>
    <source>
        <strain evidence="6 7">CCMP1205</strain>
    </source>
</reference>
<comment type="similarity">
    <text evidence="1">Belongs to the FMO family.</text>
</comment>
<dbReference type="PANTHER" id="PTHR43539:SF89">
    <property type="entry name" value="NAD(P)-BINDING DOMAIN-CONTAINING PROTEIN"/>
    <property type="match status" value="1"/>
</dbReference>
<feature type="compositionally biased region" description="Basic residues" evidence="5">
    <location>
        <begin position="1"/>
        <end position="10"/>
    </location>
</feature>
<sequence length="536" mass="59502">MAEAKGRKRPSSSSSKASVEALMEEAETLKKRTSELASAFVSIGRKAMKPLMDQVKDEKRENPNKMDFQKPLDMFEMALELDEENEEASEAVSELVSIFEEEDLPRPPPNHEHPYDVIVVGCGASGVGMGLMLTKVFDLDSKRVLIVERGERVGESFRRWPSEMRFISPSINTQGWTDSFDLNSVAFGTSPAYTLHSEHPSGQEYAHYLEELVNANDLNIQFRTEVKSIKSIRRGGFTVEVAGEDVGETTKLRSRYVVWAAGEFQYPQGDDQMFPGSELCRHNSSVRSWKKLPGDDFVVIGGYESGMDAVFNLASSGKRCTAVSSTPYWSVTTDDPSTELSPYTMERVRRAFAASSKPPRLLGPLRVFKVEKKGSEGYVVRARWGAPAEKSGGEHRTPIHEDYEEEVGEVGTEVALRTPHPPLLCTGFGGSVALGPAKDLFEWGEEGSGCMAGCPLLNEYDESTKTPGLFLSGPAVRHDKHVFCFVYKFRQRFGVVAEVIARGLGFYTDDTIQRCRQMNMFLDDFECCKGACGEAC</sequence>
<dbReference type="Gene3D" id="3.50.50.60">
    <property type="entry name" value="FAD/NAD(P)-binding domain"/>
    <property type="match status" value="2"/>
</dbReference>
<evidence type="ECO:0000256" key="5">
    <source>
        <dbReference type="SAM" id="MobiDB-lite"/>
    </source>
</evidence>
<keyword evidence="2" id="KW-0560">Oxidoreductase</keyword>
<keyword evidence="7" id="KW-1185">Reference proteome</keyword>
<comment type="catalytic activity">
    <reaction evidence="4">
        <text>indole-3-pyruvate + NADPH + O2 + H(+) = (indol-3-yl)acetate + CO2 + NADP(+) + H2O</text>
        <dbReference type="Rhea" id="RHEA:34331"/>
        <dbReference type="ChEBI" id="CHEBI:15377"/>
        <dbReference type="ChEBI" id="CHEBI:15378"/>
        <dbReference type="ChEBI" id="CHEBI:15379"/>
        <dbReference type="ChEBI" id="CHEBI:16526"/>
        <dbReference type="ChEBI" id="CHEBI:17640"/>
        <dbReference type="ChEBI" id="CHEBI:30854"/>
        <dbReference type="ChEBI" id="CHEBI:57783"/>
        <dbReference type="ChEBI" id="CHEBI:58349"/>
        <dbReference type="EC" id="1.14.13.168"/>
    </reaction>
</comment>
<proteinExistence type="inferred from homology"/>
<dbReference type="Proteomes" id="UP000316726">
    <property type="component" value="Chromosome 3"/>
</dbReference>
<dbReference type="InterPro" id="IPR050982">
    <property type="entry name" value="Auxin_biosynth/cation_transpt"/>
</dbReference>
<evidence type="ECO:0000256" key="4">
    <source>
        <dbReference type="ARBA" id="ARBA00047707"/>
    </source>
</evidence>
<dbReference type="PANTHER" id="PTHR43539">
    <property type="entry name" value="FLAVIN-BINDING MONOOXYGENASE-LIKE PROTEIN (AFU_ORTHOLOGUE AFUA_4G09220)"/>
    <property type="match status" value="1"/>
</dbReference>
<evidence type="ECO:0000256" key="3">
    <source>
        <dbReference type="ARBA" id="ARBA00039148"/>
    </source>
</evidence>
<dbReference type="InterPro" id="IPR036188">
    <property type="entry name" value="FAD/NAD-bd_sf"/>
</dbReference>
<dbReference type="SUPFAM" id="SSF51905">
    <property type="entry name" value="FAD/NAD(P)-binding domain"/>
    <property type="match status" value="1"/>
</dbReference>
<dbReference type="GO" id="GO:0050660">
    <property type="term" value="F:flavin adenine dinucleotide binding"/>
    <property type="evidence" value="ECO:0007669"/>
    <property type="project" value="TreeGrafter"/>
</dbReference>
<evidence type="ECO:0000313" key="7">
    <source>
        <dbReference type="Proteomes" id="UP000316726"/>
    </source>
</evidence>
<dbReference type="EC" id="1.14.13.168" evidence="3"/>
<feature type="region of interest" description="Disordered" evidence="5">
    <location>
        <begin position="1"/>
        <end position="24"/>
    </location>
</feature>
<evidence type="ECO:0000313" key="6">
    <source>
        <dbReference type="EMBL" id="QDZ19607.1"/>
    </source>
</evidence>
<dbReference type="GO" id="GO:0103075">
    <property type="term" value="F:indole-3-pyruvate monooxygenase activity"/>
    <property type="evidence" value="ECO:0007669"/>
    <property type="project" value="UniProtKB-EC"/>
</dbReference>
<dbReference type="OrthoDB" id="66881at2759"/>